<dbReference type="InterPro" id="IPR002656">
    <property type="entry name" value="Acyl_transf_3_dom"/>
</dbReference>
<evidence type="ECO:0000256" key="1">
    <source>
        <dbReference type="SAM" id="Phobius"/>
    </source>
</evidence>
<feature type="transmembrane region" description="Helical" evidence="1">
    <location>
        <begin position="88"/>
        <end position="105"/>
    </location>
</feature>
<feature type="domain" description="Acyltransferase 3" evidence="2">
    <location>
        <begin position="16"/>
        <end position="345"/>
    </location>
</feature>
<dbReference type="PANTHER" id="PTHR23028">
    <property type="entry name" value="ACETYLTRANSFERASE"/>
    <property type="match status" value="1"/>
</dbReference>
<dbReference type="AlphaFoldDB" id="A0A223P429"/>
<sequence>MENYSFSSADRSHKLQFIDNLRALAILLVIFHHVGEAFPDADYLRIISKWGKLGVQLFFVMSAFTLCYTGSKLPLNRKAAVAFYIKRLFRIAPMYYLAIIGYYYVAKITSNIAGAKSLGDIVSYTKWNVLSNVLFLHGLYPPGNNSIVPGGWSIGCEMLFYLLFPFLMHLTRISKGYLLAIQAVFCFVLYAFLLAAKLNGHQGVGGESSFAYYFLGNQMPTFLLGIALFFFWRSNKFYNVLLFASVAGVIAIALFIYFGSSAWVWVILPPVAGVLSCLLAKLVSKIHINKIFTSIGQVSYSMYIFHFVFVWTAIELLRRSGLNWGANLSAIVTFCFVVVSSFLFSKITYKLIEVPFVKIGRNLANGIYSGKIRQREMEISGSK</sequence>
<dbReference type="Proteomes" id="UP000215002">
    <property type="component" value="Chromosome"/>
</dbReference>
<name>A0A223P429_9SPHI</name>
<gene>
    <name evidence="3" type="ORF">MuYL_4831</name>
</gene>
<keyword evidence="1" id="KW-0812">Transmembrane</keyword>
<feature type="transmembrane region" description="Helical" evidence="1">
    <location>
        <begin position="21"/>
        <end position="38"/>
    </location>
</feature>
<evidence type="ECO:0000313" key="4">
    <source>
        <dbReference type="Proteomes" id="UP000215002"/>
    </source>
</evidence>
<feature type="transmembrane region" description="Helical" evidence="1">
    <location>
        <begin position="295"/>
        <end position="314"/>
    </location>
</feature>
<dbReference type="KEGG" id="muc:MuYL_4831"/>
<dbReference type="OrthoDB" id="290051at2"/>
<feature type="transmembrane region" description="Helical" evidence="1">
    <location>
        <begin position="146"/>
        <end position="164"/>
    </location>
</feature>
<feature type="transmembrane region" description="Helical" evidence="1">
    <location>
        <begin position="210"/>
        <end position="231"/>
    </location>
</feature>
<dbReference type="GO" id="GO:0000271">
    <property type="term" value="P:polysaccharide biosynthetic process"/>
    <property type="evidence" value="ECO:0007669"/>
    <property type="project" value="TreeGrafter"/>
</dbReference>
<dbReference type="Pfam" id="PF01757">
    <property type="entry name" value="Acyl_transf_3"/>
    <property type="match status" value="1"/>
</dbReference>
<keyword evidence="4" id="KW-1185">Reference proteome</keyword>
<evidence type="ECO:0000259" key="2">
    <source>
        <dbReference type="Pfam" id="PF01757"/>
    </source>
</evidence>
<keyword evidence="1" id="KW-0472">Membrane</keyword>
<dbReference type="GO" id="GO:0016020">
    <property type="term" value="C:membrane"/>
    <property type="evidence" value="ECO:0007669"/>
    <property type="project" value="TreeGrafter"/>
</dbReference>
<dbReference type="InterPro" id="IPR050879">
    <property type="entry name" value="Acyltransferase_3"/>
</dbReference>
<accession>A0A223P429</accession>
<protein>
    <recommendedName>
        <fullName evidence="2">Acyltransferase 3 domain-containing protein</fullName>
    </recommendedName>
</protein>
<feature type="transmembrane region" description="Helical" evidence="1">
    <location>
        <begin position="326"/>
        <end position="344"/>
    </location>
</feature>
<dbReference type="PANTHER" id="PTHR23028:SF53">
    <property type="entry name" value="ACYL_TRANSF_3 DOMAIN-CONTAINING PROTEIN"/>
    <property type="match status" value="1"/>
</dbReference>
<feature type="transmembrane region" description="Helical" evidence="1">
    <location>
        <begin position="263"/>
        <end position="283"/>
    </location>
</feature>
<keyword evidence="1" id="KW-1133">Transmembrane helix</keyword>
<proteinExistence type="predicted"/>
<organism evidence="3 4">
    <name type="scientific">Mucilaginibacter xinganensis</name>
    <dbReference type="NCBI Taxonomy" id="1234841"/>
    <lineage>
        <taxon>Bacteria</taxon>
        <taxon>Pseudomonadati</taxon>
        <taxon>Bacteroidota</taxon>
        <taxon>Sphingobacteriia</taxon>
        <taxon>Sphingobacteriales</taxon>
        <taxon>Sphingobacteriaceae</taxon>
        <taxon>Mucilaginibacter</taxon>
    </lineage>
</organism>
<dbReference type="RefSeq" id="WP_094572695.1">
    <property type="nucleotide sequence ID" value="NZ_CP022743.1"/>
</dbReference>
<evidence type="ECO:0000313" key="3">
    <source>
        <dbReference type="EMBL" id="ASU36714.1"/>
    </source>
</evidence>
<dbReference type="EMBL" id="CP022743">
    <property type="protein sequence ID" value="ASU36714.1"/>
    <property type="molecule type" value="Genomic_DNA"/>
</dbReference>
<reference evidence="3 4" key="1">
    <citation type="submission" date="2017-08" db="EMBL/GenBank/DDBJ databases">
        <title>Complete genome sequence of Mucilaginibacter sp. strain BJC16-A31.</title>
        <authorList>
            <consortium name="Henan University of Science and Technology"/>
            <person name="You X."/>
        </authorList>
    </citation>
    <scope>NUCLEOTIDE SEQUENCE [LARGE SCALE GENOMIC DNA]</scope>
    <source>
        <strain evidence="3 4">BJC16-A31</strain>
    </source>
</reference>
<feature type="transmembrane region" description="Helical" evidence="1">
    <location>
        <begin position="50"/>
        <end position="68"/>
    </location>
</feature>
<dbReference type="GO" id="GO:0016747">
    <property type="term" value="F:acyltransferase activity, transferring groups other than amino-acyl groups"/>
    <property type="evidence" value="ECO:0007669"/>
    <property type="project" value="InterPro"/>
</dbReference>
<feature type="transmembrane region" description="Helical" evidence="1">
    <location>
        <begin position="176"/>
        <end position="198"/>
    </location>
</feature>
<feature type="transmembrane region" description="Helical" evidence="1">
    <location>
        <begin position="238"/>
        <end position="257"/>
    </location>
</feature>